<dbReference type="AlphaFoldDB" id="A0A8H5B5J1"/>
<comment type="cofactor">
    <cofactor evidence="1">
        <name>Mg(2+)</name>
        <dbReference type="ChEBI" id="CHEBI:18420"/>
    </cofactor>
</comment>
<proteinExistence type="predicted"/>
<dbReference type="Gene3D" id="3.50.30.40">
    <property type="entry name" value="Ribonuclease E inhibitor RraA/RraA-like"/>
    <property type="match status" value="1"/>
</dbReference>
<reference evidence="2 3" key="1">
    <citation type="journal article" date="2020" name="ISME J.">
        <title>Uncovering the hidden diversity of litter-decomposition mechanisms in mushroom-forming fungi.</title>
        <authorList>
            <person name="Floudas D."/>
            <person name="Bentzer J."/>
            <person name="Ahren D."/>
            <person name="Johansson T."/>
            <person name="Persson P."/>
            <person name="Tunlid A."/>
        </authorList>
    </citation>
    <scope>NUCLEOTIDE SEQUENCE [LARGE SCALE GENOMIC DNA]</scope>
    <source>
        <strain evidence="2 3">CBS 175.51</strain>
    </source>
</reference>
<accession>A0A8H5B5J1</accession>
<dbReference type="PANTHER" id="PTHR33254">
    <property type="entry name" value="4-HYDROXY-4-METHYL-2-OXOGLUTARATE ALDOLASE 3-RELATED"/>
    <property type="match status" value="1"/>
</dbReference>
<dbReference type="InterPro" id="IPR005493">
    <property type="entry name" value="RraA/RraA-like"/>
</dbReference>
<dbReference type="PANTHER" id="PTHR33254:SF4">
    <property type="entry name" value="4-HYDROXY-4-METHYL-2-OXOGLUTARATE ALDOLASE 3-RELATED"/>
    <property type="match status" value="1"/>
</dbReference>
<dbReference type="GO" id="GO:0047443">
    <property type="term" value="F:4-hydroxy-4-methyl-2-oxoglutarate aldolase activity"/>
    <property type="evidence" value="ECO:0007669"/>
    <property type="project" value="TreeGrafter"/>
</dbReference>
<organism evidence="2 3">
    <name type="scientific">Ephemerocybe angulata</name>
    <dbReference type="NCBI Taxonomy" id="980116"/>
    <lineage>
        <taxon>Eukaryota</taxon>
        <taxon>Fungi</taxon>
        <taxon>Dikarya</taxon>
        <taxon>Basidiomycota</taxon>
        <taxon>Agaricomycotina</taxon>
        <taxon>Agaricomycetes</taxon>
        <taxon>Agaricomycetidae</taxon>
        <taxon>Agaricales</taxon>
        <taxon>Agaricineae</taxon>
        <taxon>Psathyrellaceae</taxon>
        <taxon>Ephemerocybe</taxon>
    </lineage>
</organism>
<dbReference type="OrthoDB" id="1476984at2759"/>
<evidence type="ECO:0000313" key="3">
    <source>
        <dbReference type="Proteomes" id="UP000541558"/>
    </source>
</evidence>
<dbReference type="Pfam" id="PF03737">
    <property type="entry name" value="RraA-like"/>
    <property type="match status" value="1"/>
</dbReference>
<evidence type="ECO:0008006" key="4">
    <source>
        <dbReference type="Google" id="ProtNLM"/>
    </source>
</evidence>
<dbReference type="EMBL" id="JAACJK010000219">
    <property type="protein sequence ID" value="KAF5317135.1"/>
    <property type="molecule type" value="Genomic_DNA"/>
</dbReference>
<dbReference type="SUPFAM" id="SSF89562">
    <property type="entry name" value="RraA-like"/>
    <property type="match status" value="1"/>
</dbReference>
<sequence>MFSTASACRLLLLPIPRIRLGVVSRRMSSTSNTRTTSGLSQFSSCELSDALIKLSIPHGGHIPDIQLISPGKICSPAYTVKMVLASDTLSPKLTGGHFVDQAKEGHVVVIDAPPEAKSAVWGGLMSAGAIARGATGVVISGNCRDIGEHRELGFPVYSRSHSTVGQTPFTRPSEVNVPLTIHPRYPSSISASGASEGLFPAVTVNSGDWVVADEDGVVCVPRELEEKVIELAERGRAIDELCMRDIKEGKGVQASFKLHRG</sequence>
<evidence type="ECO:0000313" key="2">
    <source>
        <dbReference type="EMBL" id="KAF5317135.1"/>
    </source>
</evidence>
<evidence type="ECO:0000256" key="1">
    <source>
        <dbReference type="PIRSR" id="PIRSR605493-1"/>
    </source>
</evidence>
<dbReference type="GO" id="GO:0008948">
    <property type="term" value="F:oxaloacetate decarboxylase activity"/>
    <property type="evidence" value="ECO:0007669"/>
    <property type="project" value="TreeGrafter"/>
</dbReference>
<feature type="binding site" evidence="1">
    <location>
        <position position="144"/>
    </location>
    <ligand>
        <name>substrate</name>
    </ligand>
</feature>
<keyword evidence="1" id="KW-0460">Magnesium</keyword>
<comment type="caution">
    <text evidence="2">The sequence shown here is derived from an EMBL/GenBank/DDBJ whole genome shotgun (WGS) entry which is preliminary data.</text>
</comment>
<feature type="binding site" evidence="1">
    <location>
        <begin position="122"/>
        <end position="125"/>
    </location>
    <ligand>
        <name>substrate</name>
    </ligand>
</feature>
<feature type="binding site" evidence="1">
    <location>
        <position position="145"/>
    </location>
    <ligand>
        <name>Mg(2+)</name>
        <dbReference type="ChEBI" id="CHEBI:18420"/>
    </ligand>
</feature>
<gene>
    <name evidence="2" type="ORF">D9611_003921</name>
</gene>
<keyword evidence="1" id="KW-0479">Metal-binding</keyword>
<keyword evidence="3" id="KW-1185">Reference proteome</keyword>
<dbReference type="Proteomes" id="UP000541558">
    <property type="component" value="Unassembled WGS sequence"/>
</dbReference>
<dbReference type="CDD" id="cd16841">
    <property type="entry name" value="RraA_family"/>
    <property type="match status" value="1"/>
</dbReference>
<protein>
    <recommendedName>
        <fullName evidence="4">RraA-like protein</fullName>
    </recommendedName>
</protein>
<dbReference type="InterPro" id="IPR036704">
    <property type="entry name" value="RraA/RraA-like_sf"/>
</dbReference>
<name>A0A8H5B5J1_9AGAR</name>
<dbReference type="GO" id="GO:0046872">
    <property type="term" value="F:metal ion binding"/>
    <property type="evidence" value="ECO:0007669"/>
    <property type="project" value="UniProtKB-KW"/>
</dbReference>